<comment type="caution">
    <text evidence="3">The sequence shown here is derived from an EMBL/GenBank/DDBJ whole genome shotgun (WGS) entry which is preliminary data.</text>
</comment>
<evidence type="ECO:0000313" key="3">
    <source>
        <dbReference type="EMBL" id="RUP05576.1"/>
    </source>
</evidence>
<keyword evidence="2" id="KW-1133">Transmembrane helix</keyword>
<keyword evidence="2" id="KW-0472">Membrane</keyword>
<dbReference type="EMBL" id="RBNI01017177">
    <property type="protein sequence ID" value="RUP05576.1"/>
    <property type="molecule type" value="Genomic_DNA"/>
</dbReference>
<evidence type="ECO:0000256" key="1">
    <source>
        <dbReference type="SAM" id="MobiDB-lite"/>
    </source>
</evidence>
<evidence type="ECO:0000256" key="2">
    <source>
        <dbReference type="SAM" id="Phobius"/>
    </source>
</evidence>
<dbReference type="Proteomes" id="UP000268093">
    <property type="component" value="Unassembled WGS sequence"/>
</dbReference>
<evidence type="ECO:0000313" key="4">
    <source>
        <dbReference type="Proteomes" id="UP000268093"/>
    </source>
</evidence>
<protein>
    <submittedName>
        <fullName evidence="3">Uncharacterized protein</fullName>
    </submittedName>
</protein>
<organism evidence="3 4">
    <name type="scientific">Jimgerdemannia flammicorona</name>
    <dbReference type="NCBI Taxonomy" id="994334"/>
    <lineage>
        <taxon>Eukaryota</taxon>
        <taxon>Fungi</taxon>
        <taxon>Fungi incertae sedis</taxon>
        <taxon>Mucoromycota</taxon>
        <taxon>Mucoromycotina</taxon>
        <taxon>Endogonomycetes</taxon>
        <taxon>Endogonales</taxon>
        <taxon>Endogonaceae</taxon>
        <taxon>Jimgerdemannia</taxon>
    </lineage>
</organism>
<keyword evidence="4" id="KW-1185">Reference proteome</keyword>
<accession>A0A433AS95</accession>
<proteinExistence type="predicted"/>
<feature type="region of interest" description="Disordered" evidence="1">
    <location>
        <begin position="361"/>
        <end position="383"/>
    </location>
</feature>
<sequence length="625" mass="71012">MEHITAFTSNALASCLLVLIATVAFYLSSNTIVACRDELLPFDAVGGAAWSRRAKWRHARFTCSSSHPVSRARQYVQARCVVLSTAAEDRAGVRGDFTEFQADKEEAAQVRFLLHDVNGAAITDMLIATSLFYVCTSSADLHGNDGKWRTHHRQEGQALQSSPGYLFWRFIKRNTRKPQVASSVETASLSQAYLSVCGHKTRCIGLHVLVSKALTNYNDSAEFATNPRERLEKTLKFCRAVGYFHAKKIPMLDLNWDDRQFVEVGVEDRFVERLCSRENLVELGAALPPQEYSITIIIRSEGSPLINLDIKGPLKSVPGKAKRHIDEARAKAMLRIKAAKNQLSDRLKNLVEDDLEFEIDGTISPARSGSSPETPIEERDRSQAELQSLIEYRTHAIEQAINIAIKLTEMIQVQSPLDVQIALRNPTVTLASAFYKRVDGKEMKGAYDNLVKQVVAARNGIPADVFDANPGLQLFLQKNHLHRYLLVYKHSLRVDPQTRECSIMCRGDYRSWKDIQHTIKTHPTSDVIKGQYSRHGLINQDFYDWHRLEPFYISEPTWGHRYLLEVCSWVIDEPRMGGDHTWIRLKTPRGEWYSVGQYRPQKMGFHEQFMFPMKIKPSKFMVGGN</sequence>
<dbReference type="AlphaFoldDB" id="A0A433AS95"/>
<feature type="transmembrane region" description="Helical" evidence="2">
    <location>
        <begin position="7"/>
        <end position="27"/>
    </location>
</feature>
<name>A0A433AS95_9FUNG</name>
<reference evidence="3 4" key="1">
    <citation type="journal article" date="2018" name="New Phytol.">
        <title>Phylogenomics of Endogonaceae and evolution of mycorrhizas within Mucoromycota.</title>
        <authorList>
            <person name="Chang Y."/>
            <person name="Desiro A."/>
            <person name="Na H."/>
            <person name="Sandor L."/>
            <person name="Lipzen A."/>
            <person name="Clum A."/>
            <person name="Barry K."/>
            <person name="Grigoriev I.V."/>
            <person name="Martin F.M."/>
            <person name="Stajich J.E."/>
            <person name="Smith M.E."/>
            <person name="Bonito G."/>
            <person name="Spatafora J.W."/>
        </authorList>
    </citation>
    <scope>NUCLEOTIDE SEQUENCE [LARGE SCALE GENOMIC DNA]</scope>
    <source>
        <strain evidence="3 4">GMNB39</strain>
    </source>
</reference>
<gene>
    <name evidence="3" type="ORF">BC936DRAFT_140511</name>
</gene>
<dbReference type="OrthoDB" id="2412784at2759"/>
<keyword evidence="2" id="KW-0812">Transmembrane</keyword>